<comment type="function">
    <text evidence="6">Part of the dynactin complex that activates the molecular motor dynein for ultra-processive transport along microtubules.</text>
</comment>
<proteinExistence type="inferred from homology"/>
<comment type="subcellular location">
    <subcellularLocation>
        <location evidence="1">Cytoplasm</location>
        <location evidence="1">Cytoskeleton</location>
    </subcellularLocation>
</comment>
<accession>A0ABR4JCN9</accession>
<evidence type="ECO:0000313" key="9">
    <source>
        <dbReference type="Proteomes" id="UP001610444"/>
    </source>
</evidence>
<evidence type="ECO:0000256" key="5">
    <source>
        <dbReference type="ARBA" id="ARBA00023212"/>
    </source>
</evidence>
<reference evidence="8 9" key="1">
    <citation type="submission" date="2024-07" db="EMBL/GenBank/DDBJ databases">
        <title>Section-level genome sequencing and comparative genomics of Aspergillus sections Usti and Cavernicolus.</title>
        <authorList>
            <consortium name="Lawrence Berkeley National Laboratory"/>
            <person name="Nybo J.L."/>
            <person name="Vesth T.C."/>
            <person name="Theobald S."/>
            <person name="Frisvad J.C."/>
            <person name="Larsen T.O."/>
            <person name="Kjaerboelling I."/>
            <person name="Rothschild-Mancinelli K."/>
            <person name="Lyhne E.K."/>
            <person name="Kogle M.E."/>
            <person name="Barry K."/>
            <person name="Clum A."/>
            <person name="Na H."/>
            <person name="Ledsgaard L."/>
            <person name="Lin J."/>
            <person name="Lipzen A."/>
            <person name="Kuo A."/>
            <person name="Riley R."/>
            <person name="Mondo S."/>
            <person name="LaButti K."/>
            <person name="Haridas S."/>
            <person name="Pangalinan J."/>
            <person name="Salamov A.A."/>
            <person name="Simmons B.A."/>
            <person name="Magnuson J.K."/>
            <person name="Chen J."/>
            <person name="Drula E."/>
            <person name="Henrissat B."/>
            <person name="Wiebenga A."/>
            <person name="Lubbers R.J."/>
            <person name="Gomes A.C."/>
            <person name="Macurrencykelacurrency M.R."/>
            <person name="Stajich J."/>
            <person name="Grigoriev I.V."/>
            <person name="Mortensen U.H."/>
            <person name="De vries R.P."/>
            <person name="Baker S.E."/>
            <person name="Andersen M.R."/>
        </authorList>
    </citation>
    <scope>NUCLEOTIDE SEQUENCE [LARGE SCALE GENOMIC DNA]</scope>
    <source>
        <strain evidence="8 9">CBS 756.74</strain>
    </source>
</reference>
<dbReference type="InterPro" id="IPR027777">
    <property type="entry name" value="DCTN6"/>
</dbReference>
<keyword evidence="9" id="KW-1185">Reference proteome</keyword>
<feature type="compositionally biased region" description="Gly residues" evidence="7">
    <location>
        <begin position="119"/>
        <end position="130"/>
    </location>
</feature>
<evidence type="ECO:0000313" key="8">
    <source>
        <dbReference type="EMBL" id="KAL2837805.1"/>
    </source>
</evidence>
<dbReference type="SUPFAM" id="SSF51161">
    <property type="entry name" value="Trimeric LpxA-like enzymes"/>
    <property type="match status" value="1"/>
</dbReference>
<protein>
    <recommendedName>
        <fullName evidence="3">Dynactin subunit 6</fullName>
    </recommendedName>
</protein>
<dbReference type="Gene3D" id="2.160.10.10">
    <property type="entry name" value="Hexapeptide repeat proteins"/>
    <property type="match status" value="1"/>
</dbReference>
<evidence type="ECO:0000256" key="1">
    <source>
        <dbReference type="ARBA" id="ARBA00004245"/>
    </source>
</evidence>
<keyword evidence="4" id="KW-0963">Cytoplasm</keyword>
<feature type="compositionally biased region" description="Low complexity" evidence="7">
    <location>
        <begin position="17"/>
        <end position="30"/>
    </location>
</feature>
<dbReference type="Proteomes" id="UP001610444">
    <property type="component" value="Unassembled WGS sequence"/>
</dbReference>
<dbReference type="RefSeq" id="XP_070892708.1">
    <property type="nucleotide sequence ID" value="XM_071043698.1"/>
</dbReference>
<sequence>MSQPNLLRPPPHHRPATQSHSQPSSGSSTPKPALPPITASSSATIAESALFQGTYPVTIGRGTIIHPRARIYSFAGPVVIGNECIISEKCVIGTIPGTGTVVSTMTTGDRNKENQRVGQTGGGGGGGGGEDGAIQISSSVTIGPMASIAAGVAIHSGVVVETAAVLNPGVDIGAHSKICARAEVSAGARIREWTVVWGAGKGVGLRRRVRVQGAKVNPIVQSLNGDNAATGGGSGDKGEGGGLLEGKIIEDARLLGMRREREALARFIAGSKGRR</sequence>
<evidence type="ECO:0000256" key="3">
    <source>
        <dbReference type="ARBA" id="ARBA00016573"/>
    </source>
</evidence>
<dbReference type="InterPro" id="IPR011004">
    <property type="entry name" value="Trimer_LpxA-like_sf"/>
</dbReference>
<evidence type="ECO:0000256" key="2">
    <source>
        <dbReference type="ARBA" id="ARBA00007719"/>
    </source>
</evidence>
<comment type="caution">
    <text evidence="8">The sequence shown here is derived from an EMBL/GenBank/DDBJ whole genome shotgun (WGS) entry which is preliminary data.</text>
</comment>
<evidence type="ECO:0000256" key="7">
    <source>
        <dbReference type="SAM" id="MobiDB-lite"/>
    </source>
</evidence>
<dbReference type="EMBL" id="JBFXLR010000092">
    <property type="protein sequence ID" value="KAL2837805.1"/>
    <property type="molecule type" value="Genomic_DNA"/>
</dbReference>
<evidence type="ECO:0000256" key="4">
    <source>
        <dbReference type="ARBA" id="ARBA00022490"/>
    </source>
</evidence>
<gene>
    <name evidence="8" type="ORF">BJX68DRAFT_259453</name>
</gene>
<dbReference type="GeneID" id="98158862"/>
<evidence type="ECO:0000256" key="6">
    <source>
        <dbReference type="ARBA" id="ARBA00034687"/>
    </source>
</evidence>
<name>A0ABR4JCN9_9EURO</name>
<feature type="region of interest" description="Disordered" evidence="7">
    <location>
        <begin position="1"/>
        <end position="38"/>
    </location>
</feature>
<dbReference type="PANTHER" id="PTHR13072">
    <property type="entry name" value="DYNACTIN 6"/>
    <property type="match status" value="1"/>
</dbReference>
<keyword evidence="5" id="KW-0206">Cytoskeleton</keyword>
<organism evidence="8 9">
    <name type="scientific">Aspergillus pseudodeflectus</name>
    <dbReference type="NCBI Taxonomy" id="176178"/>
    <lineage>
        <taxon>Eukaryota</taxon>
        <taxon>Fungi</taxon>
        <taxon>Dikarya</taxon>
        <taxon>Ascomycota</taxon>
        <taxon>Pezizomycotina</taxon>
        <taxon>Eurotiomycetes</taxon>
        <taxon>Eurotiomycetidae</taxon>
        <taxon>Eurotiales</taxon>
        <taxon>Aspergillaceae</taxon>
        <taxon>Aspergillus</taxon>
        <taxon>Aspergillus subgen. Nidulantes</taxon>
    </lineage>
</organism>
<feature type="region of interest" description="Disordered" evidence="7">
    <location>
        <begin position="106"/>
        <end position="130"/>
    </location>
</feature>
<dbReference type="PANTHER" id="PTHR13072:SF0">
    <property type="entry name" value="DYNACTIN SUBUNIT 6"/>
    <property type="match status" value="1"/>
</dbReference>
<comment type="similarity">
    <text evidence="2">Belongs to the dynactin subunits 5/6 family. Dynactin subunit 6 subfamily.</text>
</comment>